<proteinExistence type="predicted"/>
<dbReference type="Proteomes" id="UP000485621">
    <property type="component" value="Unassembled WGS sequence"/>
</dbReference>
<sequence length="72" mass="7754">MLVVVDQVLPLKLYGVLCNQTPLPSDTLVIVKVQSRHSSHKSLLNINSGPCLSIFIGNDVFGNSSFQAVSTL</sequence>
<name>A0A1V5ZMY0_9BACT</name>
<comment type="caution">
    <text evidence="1">The sequence shown here is derived from an EMBL/GenBank/DDBJ whole genome shotgun (WGS) entry which is preliminary data.</text>
</comment>
<evidence type="ECO:0000313" key="1">
    <source>
        <dbReference type="EMBL" id="OQB41408.1"/>
    </source>
</evidence>
<reference evidence="1" key="1">
    <citation type="submission" date="2017-02" db="EMBL/GenBank/DDBJ databases">
        <title>Delving into the versatile metabolic prowess of the omnipresent phylum Bacteroidetes.</title>
        <authorList>
            <person name="Nobu M.K."/>
            <person name="Mei R."/>
            <person name="Narihiro T."/>
            <person name="Kuroda K."/>
            <person name="Liu W.-T."/>
        </authorList>
    </citation>
    <scope>NUCLEOTIDE SEQUENCE</scope>
    <source>
        <strain evidence="1">ADurb.Bin160</strain>
    </source>
</reference>
<dbReference type="EMBL" id="MWDB01000017">
    <property type="protein sequence ID" value="OQB41408.1"/>
    <property type="molecule type" value="Genomic_DNA"/>
</dbReference>
<dbReference type="AlphaFoldDB" id="A0A1V5ZMY0"/>
<protein>
    <submittedName>
        <fullName evidence="1">Uncharacterized protein</fullName>
    </submittedName>
</protein>
<gene>
    <name evidence="1" type="ORF">BWY04_00826</name>
</gene>
<organism evidence="1">
    <name type="scientific">candidate division CPR1 bacterium ADurb.Bin160</name>
    <dbReference type="NCBI Taxonomy" id="1852826"/>
    <lineage>
        <taxon>Bacteria</taxon>
        <taxon>candidate division CPR1</taxon>
    </lineage>
</organism>
<accession>A0A1V5ZMY0</accession>